<dbReference type="InterPro" id="IPR010036">
    <property type="entry name" value="MDP_1_eu_arc"/>
</dbReference>
<dbReference type="Pfam" id="PF12689">
    <property type="entry name" value="Acid_PPase"/>
    <property type="match status" value="1"/>
</dbReference>
<dbReference type="SFLD" id="SFLDG01129">
    <property type="entry name" value="C1.5:_HAD__Beta-PGM__Phosphata"/>
    <property type="match status" value="1"/>
</dbReference>
<dbReference type="Proteomes" id="UP000747542">
    <property type="component" value="Unassembled WGS sequence"/>
</dbReference>
<dbReference type="EMBL" id="JAHLQT010004419">
    <property type="protein sequence ID" value="KAG7176003.1"/>
    <property type="molecule type" value="Genomic_DNA"/>
</dbReference>
<sequence>MVKKPTLIAFDLDFTLWPFAVDMSAYVAPPFSKNMNGQVVDTRSRKIKHFKEVPSILKRLHHEGYILAIASRTGDPEAARQLLKLFNWEKYFTYIEIYRGSKITHFKRFKSESGIDFSEMLLFDDEHRNKRDLDTIGVMMIMVIGGVTHKLVTEGLDKFSNSYEQK</sequence>
<dbReference type="InterPro" id="IPR010033">
    <property type="entry name" value="HAD_SF_ppase_IIIC"/>
</dbReference>
<dbReference type="NCBIfam" id="TIGR01685">
    <property type="entry name" value="MDP-1"/>
    <property type="match status" value="1"/>
</dbReference>
<organism evidence="1 2">
    <name type="scientific">Homarus americanus</name>
    <name type="common">American lobster</name>
    <dbReference type="NCBI Taxonomy" id="6706"/>
    <lineage>
        <taxon>Eukaryota</taxon>
        <taxon>Metazoa</taxon>
        <taxon>Ecdysozoa</taxon>
        <taxon>Arthropoda</taxon>
        <taxon>Crustacea</taxon>
        <taxon>Multicrustacea</taxon>
        <taxon>Malacostraca</taxon>
        <taxon>Eumalacostraca</taxon>
        <taxon>Eucarida</taxon>
        <taxon>Decapoda</taxon>
        <taxon>Pleocyemata</taxon>
        <taxon>Astacidea</taxon>
        <taxon>Nephropoidea</taxon>
        <taxon>Nephropidae</taxon>
        <taxon>Homarus</taxon>
    </lineage>
</organism>
<dbReference type="SFLD" id="SFLDG01131">
    <property type="entry name" value="C1.5.2:_MDP_Like"/>
    <property type="match status" value="1"/>
</dbReference>
<dbReference type="AlphaFoldDB" id="A0A8J5NAU4"/>
<dbReference type="GO" id="GO:0003993">
    <property type="term" value="F:acid phosphatase activity"/>
    <property type="evidence" value="ECO:0007669"/>
    <property type="project" value="TreeGrafter"/>
</dbReference>
<dbReference type="OrthoDB" id="2865258at2759"/>
<gene>
    <name evidence="1" type="primary">MDP1-L2</name>
    <name evidence="1" type="ORF">Hamer_G016966</name>
</gene>
<reference evidence="1" key="1">
    <citation type="journal article" date="2021" name="Sci. Adv.">
        <title>The American lobster genome reveals insights on longevity, neural, and immune adaptations.</title>
        <authorList>
            <person name="Polinski J.M."/>
            <person name="Zimin A.V."/>
            <person name="Clark K.F."/>
            <person name="Kohn A.B."/>
            <person name="Sadowski N."/>
            <person name="Timp W."/>
            <person name="Ptitsyn A."/>
            <person name="Khanna P."/>
            <person name="Romanova D.Y."/>
            <person name="Williams P."/>
            <person name="Greenwood S.J."/>
            <person name="Moroz L.L."/>
            <person name="Walt D.R."/>
            <person name="Bodnar A.G."/>
        </authorList>
    </citation>
    <scope>NUCLEOTIDE SEQUENCE</scope>
    <source>
        <strain evidence="1">GMGI-L3</strain>
    </source>
</reference>
<dbReference type="NCBIfam" id="TIGR01681">
    <property type="entry name" value="HAD-SF-IIIC"/>
    <property type="match status" value="1"/>
</dbReference>
<proteinExistence type="predicted"/>
<name>A0A8J5NAU4_HOMAM</name>
<accession>A0A8J5NAU4</accession>
<comment type="caution">
    <text evidence="1">The sequence shown here is derived from an EMBL/GenBank/DDBJ whole genome shotgun (WGS) entry which is preliminary data.</text>
</comment>
<keyword evidence="2" id="KW-1185">Reference proteome</keyword>
<dbReference type="PANTHER" id="PTHR17901">
    <property type="entry name" value="MAGNESIUM-DEPENDENT PHOSPHATASE 1 MDP1"/>
    <property type="match status" value="1"/>
</dbReference>
<evidence type="ECO:0000313" key="1">
    <source>
        <dbReference type="EMBL" id="KAG7176003.1"/>
    </source>
</evidence>
<protein>
    <submittedName>
        <fullName evidence="1">Magnesium-dependent phosphatase 1-like 2</fullName>
    </submittedName>
</protein>
<dbReference type="PANTHER" id="PTHR17901:SF14">
    <property type="entry name" value="MAGNESIUM-DEPENDENT PHOSPHATASE 1"/>
    <property type="match status" value="1"/>
</dbReference>
<evidence type="ECO:0000313" key="2">
    <source>
        <dbReference type="Proteomes" id="UP000747542"/>
    </source>
</evidence>
<dbReference type="SFLD" id="SFLDS00003">
    <property type="entry name" value="Haloacid_Dehalogenase"/>
    <property type="match status" value="1"/>
</dbReference>